<dbReference type="PROSITE" id="PS00028">
    <property type="entry name" value="ZINC_FINGER_C2H2_1"/>
    <property type="match status" value="2"/>
</dbReference>
<name>A0A3M7PRK0_BRAPC</name>
<dbReference type="Gene3D" id="3.30.160.60">
    <property type="entry name" value="Classic Zinc Finger"/>
    <property type="match status" value="3"/>
</dbReference>
<dbReference type="FunFam" id="3.30.160.60:FF:000303">
    <property type="entry name" value="Zinc finger protein 41"/>
    <property type="match status" value="1"/>
</dbReference>
<dbReference type="AlphaFoldDB" id="A0A3M7PRK0"/>
<gene>
    <name evidence="12" type="ORF">BpHYR1_023826</name>
</gene>
<evidence type="ECO:0000256" key="6">
    <source>
        <dbReference type="ARBA" id="ARBA00023015"/>
    </source>
</evidence>
<dbReference type="Pfam" id="PF00096">
    <property type="entry name" value="zf-C2H2"/>
    <property type="match status" value="2"/>
</dbReference>
<keyword evidence="5" id="KW-0862">Zinc</keyword>
<dbReference type="EMBL" id="REGN01009388">
    <property type="protein sequence ID" value="RNA01278.1"/>
    <property type="molecule type" value="Genomic_DNA"/>
</dbReference>
<dbReference type="PANTHER" id="PTHR23235:SF161">
    <property type="entry name" value="C2H2-TYPE DOMAIN-CONTAINING PROTEIN"/>
    <property type="match status" value="1"/>
</dbReference>
<sequence length="360" mass="38851">MDKTFSSTPASVCSSPAPPTSHGLHEAVVAAMIAATIAKPALNGQTIDHHQQHYDFYKDLHKLNLRTSDESKPSGQYLSTNSGKMVSRSSSSPNYSSSCSSIPSLQNGLTAFAPLLSSFADQCSGRSVSTCSIPVAHFGGSKPSSESLRFGARPPEIVITESRGDGEAGEKSGCGPASFQFRPQEVNGWRSVASEYLGGMARAQGGGEKQAKPHVCPSCQKRFARSDMLIRHSRLHSGVRPYRCNRCGQEFSRSDHLNTHLRTHTGEKPYSCPHPKCTYAACRKDMITRHLKVHNKNKSAAASFDSSGDKEKMLSADFGKKLAAFPSISFDSASLNFVNRQSVDKMQESNEANSAAGQTK</sequence>
<dbReference type="InterPro" id="IPR013087">
    <property type="entry name" value="Znf_C2H2_type"/>
</dbReference>
<dbReference type="OrthoDB" id="10018191at2759"/>
<keyword evidence="3" id="KW-0677">Repeat</keyword>
<dbReference type="GO" id="GO:0000981">
    <property type="term" value="F:DNA-binding transcription factor activity, RNA polymerase II-specific"/>
    <property type="evidence" value="ECO:0007669"/>
    <property type="project" value="TreeGrafter"/>
</dbReference>
<keyword evidence="6" id="KW-0805">Transcription regulation</keyword>
<evidence type="ECO:0000256" key="8">
    <source>
        <dbReference type="ARBA" id="ARBA00023242"/>
    </source>
</evidence>
<dbReference type="STRING" id="10195.A0A3M7PRK0"/>
<comment type="caution">
    <text evidence="12">The sequence shown here is derived from an EMBL/GenBank/DDBJ whole genome shotgun (WGS) entry which is preliminary data.</text>
</comment>
<dbReference type="GO" id="GO:0005634">
    <property type="term" value="C:nucleus"/>
    <property type="evidence" value="ECO:0007669"/>
    <property type="project" value="UniProtKB-SubCell"/>
</dbReference>
<feature type="region of interest" description="Disordered" evidence="10">
    <location>
        <begin position="67"/>
        <end position="90"/>
    </location>
</feature>
<organism evidence="12 13">
    <name type="scientific">Brachionus plicatilis</name>
    <name type="common">Marine rotifer</name>
    <name type="synonym">Brachionus muelleri</name>
    <dbReference type="NCBI Taxonomy" id="10195"/>
    <lineage>
        <taxon>Eukaryota</taxon>
        <taxon>Metazoa</taxon>
        <taxon>Spiralia</taxon>
        <taxon>Gnathifera</taxon>
        <taxon>Rotifera</taxon>
        <taxon>Eurotatoria</taxon>
        <taxon>Monogononta</taxon>
        <taxon>Pseudotrocha</taxon>
        <taxon>Ploima</taxon>
        <taxon>Brachionidae</taxon>
        <taxon>Brachionus</taxon>
    </lineage>
</organism>
<dbReference type="GO" id="GO:0008270">
    <property type="term" value="F:zinc ion binding"/>
    <property type="evidence" value="ECO:0007669"/>
    <property type="project" value="UniProtKB-KW"/>
</dbReference>
<dbReference type="SMART" id="SM00355">
    <property type="entry name" value="ZnF_C2H2"/>
    <property type="match status" value="3"/>
</dbReference>
<dbReference type="PANTHER" id="PTHR23235">
    <property type="entry name" value="KRUEPPEL-LIKE TRANSCRIPTION FACTOR"/>
    <property type="match status" value="1"/>
</dbReference>
<keyword evidence="7" id="KW-0804">Transcription</keyword>
<dbReference type="FunFam" id="3.30.160.60:FF:001498">
    <property type="entry name" value="Zinc finger protein 404"/>
    <property type="match status" value="1"/>
</dbReference>
<evidence type="ECO:0000256" key="4">
    <source>
        <dbReference type="ARBA" id="ARBA00022771"/>
    </source>
</evidence>
<protein>
    <submittedName>
        <fullName evidence="12">Early growth response 1</fullName>
    </submittedName>
</protein>
<dbReference type="SUPFAM" id="SSF57667">
    <property type="entry name" value="beta-beta-alpha zinc fingers"/>
    <property type="match status" value="2"/>
</dbReference>
<evidence type="ECO:0000313" key="13">
    <source>
        <dbReference type="Proteomes" id="UP000276133"/>
    </source>
</evidence>
<evidence type="ECO:0000256" key="3">
    <source>
        <dbReference type="ARBA" id="ARBA00022737"/>
    </source>
</evidence>
<keyword evidence="4 9" id="KW-0863">Zinc-finger</keyword>
<evidence type="ECO:0000313" key="12">
    <source>
        <dbReference type="EMBL" id="RNA01278.1"/>
    </source>
</evidence>
<dbReference type="InterPro" id="IPR036236">
    <property type="entry name" value="Znf_C2H2_sf"/>
</dbReference>
<feature type="domain" description="C2H2-type" evidence="11">
    <location>
        <begin position="214"/>
        <end position="241"/>
    </location>
</feature>
<proteinExistence type="predicted"/>
<evidence type="ECO:0000256" key="2">
    <source>
        <dbReference type="ARBA" id="ARBA00022723"/>
    </source>
</evidence>
<evidence type="ECO:0000256" key="7">
    <source>
        <dbReference type="ARBA" id="ARBA00023163"/>
    </source>
</evidence>
<feature type="domain" description="C2H2-type" evidence="11">
    <location>
        <begin position="242"/>
        <end position="269"/>
    </location>
</feature>
<evidence type="ECO:0000256" key="10">
    <source>
        <dbReference type="SAM" id="MobiDB-lite"/>
    </source>
</evidence>
<feature type="compositionally biased region" description="Polar residues" evidence="10">
    <location>
        <begin position="73"/>
        <end position="84"/>
    </location>
</feature>
<evidence type="ECO:0000256" key="9">
    <source>
        <dbReference type="PROSITE-ProRule" id="PRU00042"/>
    </source>
</evidence>
<accession>A0A3M7PRK0</accession>
<keyword evidence="2" id="KW-0479">Metal-binding</keyword>
<dbReference type="Proteomes" id="UP000276133">
    <property type="component" value="Unassembled WGS sequence"/>
</dbReference>
<keyword evidence="13" id="KW-1185">Reference proteome</keyword>
<dbReference type="PROSITE" id="PS50157">
    <property type="entry name" value="ZINC_FINGER_C2H2_2"/>
    <property type="match status" value="3"/>
</dbReference>
<dbReference type="GO" id="GO:0000978">
    <property type="term" value="F:RNA polymerase II cis-regulatory region sequence-specific DNA binding"/>
    <property type="evidence" value="ECO:0007669"/>
    <property type="project" value="TreeGrafter"/>
</dbReference>
<reference evidence="12 13" key="1">
    <citation type="journal article" date="2018" name="Sci. Rep.">
        <title>Genomic signatures of local adaptation to the degree of environmental predictability in rotifers.</title>
        <authorList>
            <person name="Franch-Gras L."/>
            <person name="Hahn C."/>
            <person name="Garcia-Roger E.M."/>
            <person name="Carmona M.J."/>
            <person name="Serra M."/>
            <person name="Gomez A."/>
        </authorList>
    </citation>
    <scope>NUCLEOTIDE SEQUENCE [LARGE SCALE GENOMIC DNA]</scope>
    <source>
        <strain evidence="12">HYR1</strain>
    </source>
</reference>
<evidence type="ECO:0000259" key="11">
    <source>
        <dbReference type="PROSITE" id="PS50157"/>
    </source>
</evidence>
<evidence type="ECO:0000256" key="5">
    <source>
        <dbReference type="ARBA" id="ARBA00022833"/>
    </source>
</evidence>
<feature type="domain" description="C2H2-type" evidence="11">
    <location>
        <begin position="270"/>
        <end position="299"/>
    </location>
</feature>
<dbReference type="FunFam" id="3.30.160.60:FF:000395">
    <property type="entry name" value="zinc finger protein 513"/>
    <property type="match status" value="1"/>
</dbReference>
<keyword evidence="8" id="KW-0539">Nucleus</keyword>
<comment type="subcellular location">
    <subcellularLocation>
        <location evidence="1">Nucleus</location>
    </subcellularLocation>
</comment>
<evidence type="ECO:0000256" key="1">
    <source>
        <dbReference type="ARBA" id="ARBA00004123"/>
    </source>
</evidence>